<feature type="transmembrane region" description="Helical" evidence="2">
    <location>
        <begin position="161"/>
        <end position="181"/>
    </location>
</feature>
<dbReference type="AlphaFoldDB" id="A0A9W8MVR8"/>
<comment type="caution">
    <text evidence="3">The sequence shown here is derived from an EMBL/GenBank/DDBJ whole genome shotgun (WGS) entry which is preliminary data.</text>
</comment>
<keyword evidence="2" id="KW-0472">Membrane</keyword>
<proteinExistence type="predicted"/>
<protein>
    <submittedName>
        <fullName evidence="3">Uncharacterized protein</fullName>
    </submittedName>
</protein>
<dbReference type="OrthoDB" id="10544091at2759"/>
<keyword evidence="2" id="KW-1133">Transmembrane helix</keyword>
<dbReference type="EMBL" id="JANKHO010000486">
    <property type="protein sequence ID" value="KAJ3509326.1"/>
    <property type="molecule type" value="Genomic_DNA"/>
</dbReference>
<name>A0A9W8MVR8_9AGAR</name>
<keyword evidence="2" id="KW-0812">Transmembrane</keyword>
<accession>A0A9W8MVR8</accession>
<evidence type="ECO:0000313" key="3">
    <source>
        <dbReference type="EMBL" id="KAJ3509326.1"/>
    </source>
</evidence>
<evidence type="ECO:0000256" key="1">
    <source>
        <dbReference type="SAM" id="MobiDB-lite"/>
    </source>
</evidence>
<gene>
    <name evidence="3" type="ORF">NLJ89_g5278</name>
</gene>
<feature type="compositionally biased region" description="Low complexity" evidence="1">
    <location>
        <begin position="55"/>
        <end position="76"/>
    </location>
</feature>
<evidence type="ECO:0000256" key="2">
    <source>
        <dbReference type="SAM" id="Phobius"/>
    </source>
</evidence>
<organism evidence="3 4">
    <name type="scientific">Agrocybe chaxingu</name>
    <dbReference type="NCBI Taxonomy" id="84603"/>
    <lineage>
        <taxon>Eukaryota</taxon>
        <taxon>Fungi</taxon>
        <taxon>Dikarya</taxon>
        <taxon>Basidiomycota</taxon>
        <taxon>Agaricomycotina</taxon>
        <taxon>Agaricomycetes</taxon>
        <taxon>Agaricomycetidae</taxon>
        <taxon>Agaricales</taxon>
        <taxon>Agaricineae</taxon>
        <taxon>Strophariaceae</taxon>
        <taxon>Agrocybe</taxon>
    </lineage>
</organism>
<feature type="region of interest" description="Disordered" evidence="1">
    <location>
        <begin position="46"/>
        <end position="87"/>
    </location>
</feature>
<keyword evidence="4" id="KW-1185">Reference proteome</keyword>
<reference evidence="3" key="1">
    <citation type="submission" date="2022-07" db="EMBL/GenBank/DDBJ databases">
        <title>Genome Sequence of Agrocybe chaxingu.</title>
        <authorList>
            <person name="Buettner E."/>
        </authorList>
    </citation>
    <scope>NUCLEOTIDE SEQUENCE</scope>
    <source>
        <strain evidence="3">MP-N11</strain>
    </source>
</reference>
<dbReference type="Proteomes" id="UP001148786">
    <property type="component" value="Unassembled WGS sequence"/>
</dbReference>
<sequence length="279" mass="29924">MPSESRNLFTQVAPYIILSLSLSFTHASPSPLRYRRDAFGSENLEAEELDGRQDTTNLPNLTSSSGTTSSTSTTSRTPPPTSSAFDSASIVVDSGTSSVFVSTTTSISITSTAISAISIDNFSATQSSVTVRSSSSASDPAPTDVFPVIASSSGSSPLTKVAVVAGIVLGLLFLAGCFLYWRRRRRFLREEEKGRIEAPFGVPPQLVINTASNQSGIQPYVFAPTSANSYLSPQISTTVLMKPSSKELALRRRTATTARRRQPTRFCRLDSSNKACWSN</sequence>
<evidence type="ECO:0000313" key="4">
    <source>
        <dbReference type="Proteomes" id="UP001148786"/>
    </source>
</evidence>